<dbReference type="EMBL" id="PSNW01000012">
    <property type="protein sequence ID" value="PPE72449.1"/>
    <property type="molecule type" value="Genomic_DNA"/>
</dbReference>
<evidence type="ECO:0000259" key="5">
    <source>
        <dbReference type="PROSITE" id="PS01124"/>
    </source>
</evidence>
<keyword evidence="1" id="KW-0678">Repressor</keyword>
<evidence type="ECO:0000313" key="7">
    <source>
        <dbReference type="Proteomes" id="UP000238220"/>
    </source>
</evidence>
<dbReference type="AlphaFoldDB" id="A0A2S5TBS4"/>
<dbReference type="InterPro" id="IPR009057">
    <property type="entry name" value="Homeodomain-like_sf"/>
</dbReference>
<evidence type="ECO:0000313" key="6">
    <source>
        <dbReference type="EMBL" id="PPE72449.1"/>
    </source>
</evidence>
<keyword evidence="7" id="KW-1185">Reference proteome</keyword>
<dbReference type="InterPro" id="IPR011051">
    <property type="entry name" value="RmlC_Cupin_sf"/>
</dbReference>
<dbReference type="PANTHER" id="PTHR11019">
    <property type="entry name" value="HTH-TYPE TRANSCRIPTIONAL REGULATOR NIMR"/>
    <property type="match status" value="1"/>
</dbReference>
<comment type="caution">
    <text evidence="6">The sequence shown here is derived from an EMBL/GenBank/DDBJ whole genome shotgun (WGS) entry which is preliminary data.</text>
</comment>
<proteinExistence type="predicted"/>
<keyword evidence="4" id="KW-0804">Transcription</keyword>
<name>A0A2S5TBS4_9GAMM</name>
<dbReference type="Gene3D" id="1.10.10.60">
    <property type="entry name" value="Homeodomain-like"/>
    <property type="match status" value="2"/>
</dbReference>
<sequence>MWDVHYLPLYDKVASAVVAIGNRYAAGHVVQPHSHRRSQLLYGATGVMMVVTEHGAWVVPPEQAVWLPAGEVHSVHMTMGPMETHSAFVWPDAIPGLPDRCQVLGMSPLLRELLRESIDIPLEYDPQGRDGLLMALLQQEMTRLPVLPLSLPFPRDQRLAKRCRQLLDQPTPHDSIDQWAESMDMSRRAFTRLFREQTGMSFAAWRQQACLFAALPRLAAGEAVTTVALDLGYDSPAAFTSMFRRALGAPPSRYFGLRS</sequence>
<dbReference type="PROSITE" id="PS01124">
    <property type="entry name" value="HTH_ARAC_FAMILY_2"/>
    <property type="match status" value="1"/>
</dbReference>
<dbReference type="Pfam" id="PF12833">
    <property type="entry name" value="HTH_18"/>
    <property type="match status" value="1"/>
</dbReference>
<protein>
    <submittedName>
        <fullName evidence="6">AraC family transcriptional regulator</fullName>
    </submittedName>
</protein>
<dbReference type="GO" id="GO:0043565">
    <property type="term" value="F:sequence-specific DNA binding"/>
    <property type="evidence" value="ECO:0007669"/>
    <property type="project" value="InterPro"/>
</dbReference>
<reference evidence="6 7" key="1">
    <citation type="submission" date="2018-02" db="EMBL/GenBank/DDBJ databases">
        <title>Genome sequencing of Solimonas sp. HR-BB.</title>
        <authorList>
            <person name="Lee Y."/>
            <person name="Jeon C.O."/>
        </authorList>
    </citation>
    <scope>NUCLEOTIDE SEQUENCE [LARGE SCALE GENOMIC DNA]</scope>
    <source>
        <strain evidence="6 7">HR-BB</strain>
    </source>
</reference>
<gene>
    <name evidence="6" type="ORF">C3942_18060</name>
</gene>
<dbReference type="SUPFAM" id="SSF51182">
    <property type="entry name" value="RmlC-like cupins"/>
    <property type="match status" value="1"/>
</dbReference>
<dbReference type="OrthoDB" id="5949386at2"/>
<dbReference type="SUPFAM" id="SSF46689">
    <property type="entry name" value="Homeodomain-like"/>
    <property type="match status" value="1"/>
</dbReference>
<evidence type="ECO:0000256" key="2">
    <source>
        <dbReference type="ARBA" id="ARBA00023015"/>
    </source>
</evidence>
<dbReference type="Pfam" id="PF02311">
    <property type="entry name" value="AraC_binding"/>
    <property type="match status" value="1"/>
</dbReference>
<keyword evidence="2" id="KW-0805">Transcription regulation</keyword>
<dbReference type="GO" id="GO:0003700">
    <property type="term" value="F:DNA-binding transcription factor activity"/>
    <property type="evidence" value="ECO:0007669"/>
    <property type="project" value="InterPro"/>
</dbReference>
<dbReference type="Gene3D" id="2.60.120.10">
    <property type="entry name" value="Jelly Rolls"/>
    <property type="match status" value="1"/>
</dbReference>
<dbReference type="InterPro" id="IPR018060">
    <property type="entry name" value="HTH_AraC"/>
</dbReference>
<accession>A0A2S5TBS4</accession>
<dbReference type="SMART" id="SM00342">
    <property type="entry name" value="HTH_ARAC"/>
    <property type="match status" value="1"/>
</dbReference>
<dbReference type="PANTHER" id="PTHR11019:SF159">
    <property type="entry name" value="TRANSCRIPTIONAL REGULATOR-RELATED"/>
    <property type="match status" value="1"/>
</dbReference>
<dbReference type="InterPro" id="IPR003313">
    <property type="entry name" value="AraC-bd"/>
</dbReference>
<dbReference type="InterPro" id="IPR014710">
    <property type="entry name" value="RmlC-like_jellyroll"/>
</dbReference>
<feature type="domain" description="HTH araC/xylS-type" evidence="5">
    <location>
        <begin position="157"/>
        <end position="257"/>
    </location>
</feature>
<evidence type="ECO:0000256" key="3">
    <source>
        <dbReference type="ARBA" id="ARBA00023125"/>
    </source>
</evidence>
<keyword evidence="3" id="KW-0238">DNA-binding</keyword>
<evidence type="ECO:0000256" key="4">
    <source>
        <dbReference type="ARBA" id="ARBA00023163"/>
    </source>
</evidence>
<dbReference type="RefSeq" id="WP_104231765.1">
    <property type="nucleotide sequence ID" value="NZ_PSNW01000012.1"/>
</dbReference>
<dbReference type="FunFam" id="1.10.10.60:FF:000132">
    <property type="entry name" value="AraC family transcriptional regulator"/>
    <property type="match status" value="1"/>
</dbReference>
<organism evidence="6 7">
    <name type="scientific">Solimonas fluminis</name>
    <dbReference type="NCBI Taxonomy" id="2086571"/>
    <lineage>
        <taxon>Bacteria</taxon>
        <taxon>Pseudomonadati</taxon>
        <taxon>Pseudomonadota</taxon>
        <taxon>Gammaproteobacteria</taxon>
        <taxon>Nevskiales</taxon>
        <taxon>Nevskiaceae</taxon>
        <taxon>Solimonas</taxon>
    </lineage>
</organism>
<dbReference type="CDD" id="cd06124">
    <property type="entry name" value="cupin_NimR-like_N"/>
    <property type="match status" value="1"/>
</dbReference>
<dbReference type="Proteomes" id="UP000238220">
    <property type="component" value="Unassembled WGS sequence"/>
</dbReference>
<evidence type="ECO:0000256" key="1">
    <source>
        <dbReference type="ARBA" id="ARBA00022491"/>
    </source>
</evidence>